<reference evidence="8" key="1">
    <citation type="journal article" date="2020" name="Microb. Genom.">
        <title>Genetic diversity of clinical and environmental Mucorales isolates obtained from an investigation of mucormycosis cases among solid organ transplant recipients.</title>
        <authorList>
            <person name="Nguyen M.H."/>
            <person name="Kaul D."/>
            <person name="Muto C."/>
            <person name="Cheng S.J."/>
            <person name="Richter R.A."/>
            <person name="Bruno V.M."/>
            <person name="Liu G."/>
            <person name="Beyhan S."/>
            <person name="Sundermann A.J."/>
            <person name="Mounaud S."/>
            <person name="Pasculle A.W."/>
            <person name="Nierman W.C."/>
            <person name="Driscoll E."/>
            <person name="Cumbie R."/>
            <person name="Clancy C.J."/>
            <person name="Dupont C.L."/>
        </authorList>
    </citation>
    <scope>NUCLEOTIDE SEQUENCE</scope>
    <source>
        <strain evidence="8">GL11</strain>
    </source>
</reference>
<dbReference type="PANTHER" id="PTHR12270:SF25">
    <property type="entry name" value="GLYCOSYLTRANSFERASE-LIKE PROTEIN LARGE"/>
    <property type="match status" value="1"/>
</dbReference>
<dbReference type="GO" id="GO:0035269">
    <property type="term" value="P:protein O-linked glycosylation via mannose"/>
    <property type="evidence" value="ECO:0007669"/>
    <property type="project" value="TreeGrafter"/>
</dbReference>
<accession>A0A9P6XHW7</accession>
<comment type="caution">
    <text evidence="8">The sequence shown here is derived from an EMBL/GenBank/DDBJ whole genome shotgun (WGS) entry which is preliminary data.</text>
</comment>
<keyword evidence="2 7" id="KW-0812">Transmembrane</keyword>
<dbReference type="Proteomes" id="UP000716291">
    <property type="component" value="Unassembled WGS sequence"/>
</dbReference>
<keyword evidence="4 7" id="KW-1133">Transmembrane helix</keyword>
<organism evidence="8 9">
    <name type="scientific">Rhizopus oryzae</name>
    <name type="common">Mucormycosis agent</name>
    <name type="synonym">Rhizopus arrhizus var. delemar</name>
    <dbReference type="NCBI Taxonomy" id="64495"/>
    <lineage>
        <taxon>Eukaryota</taxon>
        <taxon>Fungi</taxon>
        <taxon>Fungi incertae sedis</taxon>
        <taxon>Mucoromycota</taxon>
        <taxon>Mucoromycotina</taxon>
        <taxon>Mucoromycetes</taxon>
        <taxon>Mucorales</taxon>
        <taxon>Mucorineae</taxon>
        <taxon>Rhizopodaceae</taxon>
        <taxon>Rhizopus</taxon>
    </lineage>
</organism>
<dbReference type="GO" id="GO:0015020">
    <property type="term" value="F:glucuronosyltransferase activity"/>
    <property type="evidence" value="ECO:0007669"/>
    <property type="project" value="TreeGrafter"/>
</dbReference>
<feature type="transmembrane region" description="Helical" evidence="7">
    <location>
        <begin position="16"/>
        <end position="34"/>
    </location>
</feature>
<evidence type="ECO:0000256" key="6">
    <source>
        <dbReference type="ARBA" id="ARBA00023180"/>
    </source>
</evidence>
<dbReference type="EMBL" id="JAANQT010000121">
    <property type="protein sequence ID" value="KAG1314327.1"/>
    <property type="molecule type" value="Genomic_DNA"/>
</dbReference>
<proteinExistence type="predicted"/>
<dbReference type="AlphaFoldDB" id="A0A9P6XHW7"/>
<evidence type="ECO:0000256" key="4">
    <source>
        <dbReference type="ARBA" id="ARBA00022989"/>
    </source>
</evidence>
<dbReference type="Pfam" id="PF13896">
    <property type="entry name" value="Glyco_transf_49"/>
    <property type="match status" value="2"/>
</dbReference>
<dbReference type="GO" id="GO:0042285">
    <property type="term" value="F:xylosyltransferase activity"/>
    <property type="evidence" value="ECO:0007669"/>
    <property type="project" value="TreeGrafter"/>
</dbReference>
<dbReference type="GO" id="GO:0016020">
    <property type="term" value="C:membrane"/>
    <property type="evidence" value="ECO:0007669"/>
    <property type="project" value="UniProtKB-SubCell"/>
</dbReference>
<evidence type="ECO:0000256" key="7">
    <source>
        <dbReference type="SAM" id="Phobius"/>
    </source>
</evidence>
<dbReference type="InterPro" id="IPR051292">
    <property type="entry name" value="Xyl/GlcA_transferase"/>
</dbReference>
<dbReference type="OrthoDB" id="411524at2759"/>
<evidence type="ECO:0000256" key="2">
    <source>
        <dbReference type="ARBA" id="ARBA00022692"/>
    </source>
</evidence>
<evidence type="ECO:0000313" key="9">
    <source>
        <dbReference type="Proteomes" id="UP000716291"/>
    </source>
</evidence>
<evidence type="ECO:0000313" key="8">
    <source>
        <dbReference type="EMBL" id="KAG1314327.1"/>
    </source>
</evidence>
<keyword evidence="6" id="KW-0325">Glycoprotein</keyword>
<sequence length="405" mass="47731">MMKVEVQKSLFRGIKYILAIYALLSLIYASVRLYQRLDSPSLITTSRRSIVIEEEPVHQKSMQNKAHDVIQSKMFSGIMGQPNISPYYFKATQVTRSKDITLSTIVTKDRFPVLSRLASHYKGPISATVYIHGSDNKDRILKELSKTYRENPEMKKYVDIHLILDAYDRQFNMWRNVARLYARTDYIMMLDIDFFPCTDFRQEILKDVDLLDRLDTGRTALVIPAFEYTDLEEGMDSRHFPRTKADLVQQVQKGKLDMFHRAWQRGHGSTDYVKWYNATAHYSVVDYNYSYEPYVIFKRQGAPWCDERFIGYGANKAACLYELYVSGIGYDVLSNHFLIHQSHDYPESTRRKERLFNRKLYTHFREEVCLRYARQFIADDAWDTARADNLKNECQKIRGFVRTMQ</sequence>
<keyword evidence="3" id="KW-0735">Signal-anchor</keyword>
<evidence type="ECO:0000256" key="5">
    <source>
        <dbReference type="ARBA" id="ARBA00023136"/>
    </source>
</evidence>
<dbReference type="PANTHER" id="PTHR12270">
    <property type="entry name" value="GLYCOSYLTRANSFERASE-RELATED"/>
    <property type="match status" value="1"/>
</dbReference>
<name>A0A9P6XHW7_RHIOR</name>
<evidence type="ECO:0000256" key="3">
    <source>
        <dbReference type="ARBA" id="ARBA00022968"/>
    </source>
</evidence>
<comment type="subcellular location">
    <subcellularLocation>
        <location evidence="1">Membrane</location>
        <topology evidence="1">Single-pass type II membrane protein</topology>
    </subcellularLocation>
</comment>
<gene>
    <name evidence="8" type="ORF">G6F64_001549</name>
</gene>
<evidence type="ECO:0008006" key="10">
    <source>
        <dbReference type="Google" id="ProtNLM"/>
    </source>
</evidence>
<keyword evidence="5 7" id="KW-0472">Membrane</keyword>
<keyword evidence="9" id="KW-1185">Reference proteome</keyword>
<protein>
    <recommendedName>
        <fullName evidence="10">Glycosyltransferase family 49 protein</fullName>
    </recommendedName>
</protein>
<evidence type="ECO:0000256" key="1">
    <source>
        <dbReference type="ARBA" id="ARBA00004606"/>
    </source>
</evidence>